<dbReference type="Proteomes" id="UP000068250">
    <property type="component" value="Chromosome I"/>
</dbReference>
<accession>A0A0U5F5Z4</accession>
<protein>
    <submittedName>
        <fullName evidence="1">Uncharacterized protein</fullName>
    </submittedName>
</protein>
<evidence type="ECO:0000313" key="2">
    <source>
        <dbReference type="Proteomes" id="UP000068250"/>
    </source>
</evidence>
<name>A0A0U5F5Z4_9PROT</name>
<dbReference type="AlphaFoldDB" id="A0A0U5F5Z4"/>
<proteinExistence type="predicted"/>
<reference evidence="2" key="1">
    <citation type="submission" date="2014-09" db="EMBL/GenBank/DDBJ databases">
        <authorList>
            <person name="Illeghems K.G."/>
        </authorList>
    </citation>
    <scope>NUCLEOTIDE SEQUENCE [LARGE SCALE GENOMIC DNA]</scope>
    <source>
        <strain evidence="2">LMG 23848T</strain>
    </source>
</reference>
<organism evidence="1 2">
    <name type="scientific">Acetobacter ghanensis</name>
    <dbReference type="NCBI Taxonomy" id="431306"/>
    <lineage>
        <taxon>Bacteria</taxon>
        <taxon>Pseudomonadati</taxon>
        <taxon>Pseudomonadota</taxon>
        <taxon>Alphaproteobacteria</taxon>
        <taxon>Acetobacterales</taxon>
        <taxon>Acetobacteraceae</taxon>
        <taxon>Acetobacter</taxon>
    </lineage>
</organism>
<dbReference type="EMBL" id="LN609302">
    <property type="protein sequence ID" value="CEF56809.1"/>
    <property type="molecule type" value="Genomic_DNA"/>
</dbReference>
<dbReference type="STRING" id="431306.AGA_2193"/>
<gene>
    <name evidence="1" type="ORF">AGA_2193</name>
</gene>
<sequence length="61" mass="6849">MGCQQHPPPDLARPPSGKTVADNRLRAVADRLELPPLNAELRRFVDWVAAYTLSPPAWCWP</sequence>
<evidence type="ECO:0000313" key="1">
    <source>
        <dbReference type="EMBL" id="CEF56809.1"/>
    </source>
</evidence>
<dbReference type="PATRIC" id="fig|431306.5.peg.2261"/>